<feature type="region of interest" description="Disordered" evidence="2">
    <location>
        <begin position="289"/>
        <end position="339"/>
    </location>
</feature>
<dbReference type="NCBIfam" id="TIGR02772">
    <property type="entry name" value="Ku_bact"/>
    <property type="match status" value="1"/>
</dbReference>
<sequence>MPSRKRKRAPEPQQEQEQERGGASVRSLWSGTITFGLVSIPVDLLTAVRPRQTAMKLVDTQGHALGREYHCSKEEKRLAYDDLVRGYETDDGKMVVITDQEFESVAPEMSADIELRSFVPIEQIPALYFQKPYFLAPSGKSAKAYVLLAATMERTGRVAIGSFVMRGHEYLVAIVPDNGVLRADTLRYADEIRTPETIGLPRRGKVATTKVTQFSKAIEALTHKEIEVADLEDREARELQQLVESKQEESDDVIHPKGADAAEDTEAGEGAKIIDLMEVLRKSLSKNAVVTTAGGSEPIDLAERRAQRDARSSSTKKKSASKTTKAKKRAPRKKAARRG</sequence>
<dbReference type="Proteomes" id="UP000661077">
    <property type="component" value="Unassembled WGS sequence"/>
</dbReference>
<dbReference type="InterPro" id="IPR006164">
    <property type="entry name" value="DNA_bd_Ku70/Ku80"/>
</dbReference>
<feature type="domain" description="Ku" evidence="3">
    <location>
        <begin position="75"/>
        <end position="203"/>
    </location>
</feature>
<dbReference type="PIRSF" id="PIRSF006493">
    <property type="entry name" value="Prok_Ku"/>
    <property type="match status" value="1"/>
</dbReference>
<evidence type="ECO:0000313" key="4">
    <source>
        <dbReference type="EMBL" id="MBM0106027.1"/>
    </source>
</evidence>
<organism evidence="4 5">
    <name type="scientific">Steroidobacter gossypii</name>
    <dbReference type="NCBI Taxonomy" id="2805490"/>
    <lineage>
        <taxon>Bacteria</taxon>
        <taxon>Pseudomonadati</taxon>
        <taxon>Pseudomonadota</taxon>
        <taxon>Gammaproteobacteria</taxon>
        <taxon>Steroidobacterales</taxon>
        <taxon>Steroidobacteraceae</taxon>
        <taxon>Steroidobacter</taxon>
    </lineage>
</organism>
<feature type="region of interest" description="Disordered" evidence="2">
    <location>
        <begin position="1"/>
        <end position="24"/>
    </location>
</feature>
<feature type="compositionally biased region" description="Basic and acidic residues" evidence="2">
    <location>
        <begin position="245"/>
        <end position="260"/>
    </location>
</feature>
<gene>
    <name evidence="4" type="ORF">JM946_14940</name>
</gene>
<evidence type="ECO:0000256" key="2">
    <source>
        <dbReference type="SAM" id="MobiDB-lite"/>
    </source>
</evidence>
<keyword evidence="5" id="KW-1185">Reference proteome</keyword>
<dbReference type="SUPFAM" id="SSF100939">
    <property type="entry name" value="SPOC domain-like"/>
    <property type="match status" value="1"/>
</dbReference>
<keyword evidence="1" id="KW-0238">DNA-binding</keyword>
<protein>
    <submittedName>
        <fullName evidence="4">Ku protein</fullName>
    </submittedName>
</protein>
<dbReference type="InterPro" id="IPR016194">
    <property type="entry name" value="SPOC-like_C_dom_sf"/>
</dbReference>
<accession>A0ABS1WYG4</accession>
<feature type="compositionally biased region" description="Basic and acidic residues" evidence="2">
    <location>
        <begin position="301"/>
        <end position="311"/>
    </location>
</feature>
<feature type="compositionally biased region" description="Basic residues" evidence="2">
    <location>
        <begin position="314"/>
        <end position="339"/>
    </location>
</feature>
<comment type="caution">
    <text evidence="4">The sequence shown here is derived from an EMBL/GenBank/DDBJ whole genome shotgun (WGS) entry which is preliminary data.</text>
</comment>
<dbReference type="PANTHER" id="PTHR41251">
    <property type="entry name" value="NON-HOMOLOGOUS END JOINING PROTEIN KU"/>
    <property type="match status" value="1"/>
</dbReference>
<feature type="region of interest" description="Disordered" evidence="2">
    <location>
        <begin position="243"/>
        <end position="266"/>
    </location>
</feature>
<dbReference type="RefSeq" id="WP_203168098.1">
    <property type="nucleotide sequence ID" value="NZ_JAEVLS010000003.1"/>
</dbReference>
<dbReference type="Pfam" id="PF02735">
    <property type="entry name" value="Ku"/>
    <property type="match status" value="1"/>
</dbReference>
<dbReference type="EMBL" id="JAEVLS010000003">
    <property type="protein sequence ID" value="MBM0106027.1"/>
    <property type="molecule type" value="Genomic_DNA"/>
</dbReference>
<evidence type="ECO:0000259" key="3">
    <source>
        <dbReference type="SMART" id="SM00559"/>
    </source>
</evidence>
<dbReference type="InterPro" id="IPR009187">
    <property type="entry name" value="Prok_Ku"/>
</dbReference>
<dbReference type="Gene3D" id="2.40.290.10">
    <property type="match status" value="1"/>
</dbReference>
<dbReference type="SMART" id="SM00559">
    <property type="entry name" value="Ku78"/>
    <property type="match status" value="1"/>
</dbReference>
<reference evidence="4 5" key="1">
    <citation type="journal article" date="2021" name="Int. J. Syst. Evol. Microbiol.">
        <title>Steroidobacter gossypii sp. nov., isolated from soil of cotton cropping field.</title>
        <authorList>
            <person name="Huang R."/>
            <person name="Yang S."/>
            <person name="Zhen C."/>
            <person name="Liu W."/>
        </authorList>
    </citation>
    <scope>NUCLEOTIDE SEQUENCE [LARGE SCALE GENOMIC DNA]</scope>
    <source>
        <strain evidence="4 5">S1-65</strain>
    </source>
</reference>
<evidence type="ECO:0000256" key="1">
    <source>
        <dbReference type="ARBA" id="ARBA00023125"/>
    </source>
</evidence>
<proteinExistence type="predicted"/>
<name>A0ABS1WYG4_9GAMM</name>
<dbReference type="PANTHER" id="PTHR41251:SF1">
    <property type="entry name" value="NON-HOMOLOGOUS END JOINING PROTEIN KU"/>
    <property type="match status" value="1"/>
</dbReference>
<evidence type="ECO:0000313" key="5">
    <source>
        <dbReference type="Proteomes" id="UP000661077"/>
    </source>
</evidence>